<dbReference type="EMBL" id="JAPFFF010000003">
    <property type="protein sequence ID" value="KAK8894056.1"/>
    <property type="molecule type" value="Genomic_DNA"/>
</dbReference>
<reference evidence="3 4" key="1">
    <citation type="submission" date="2024-04" db="EMBL/GenBank/DDBJ databases">
        <title>Tritrichomonas musculus Genome.</title>
        <authorList>
            <person name="Alves-Ferreira E."/>
            <person name="Grigg M."/>
            <person name="Lorenzi H."/>
            <person name="Galac M."/>
        </authorList>
    </citation>
    <scope>NUCLEOTIDE SEQUENCE [LARGE SCALE GENOMIC DNA]</scope>
    <source>
        <strain evidence="3 4">EAF2021</strain>
    </source>
</reference>
<accession>A0ABR2KSR8</accession>
<feature type="coiled-coil region" evidence="1">
    <location>
        <begin position="290"/>
        <end position="317"/>
    </location>
</feature>
<keyword evidence="4" id="KW-1185">Reference proteome</keyword>
<sequence>MNQKNQNNGNFPSRLPSPTFNNKDKNLIFRRKSYGINFKLFKFYSRFFRENKFYKEINNLVFDYPTYISEESFENFVNACQNQEFFITKENACEIKYLSEKFGVDSLTQEIEKFIKKNESTMIIELFKDRLNQYNELIANDQYKLAELMDFNNEQKIIGESLILFIKNPEYMSFLCSLPINIIYNIITHYNNRDVNKNFNNDDNNNNDNNNNINNNNDIENNDEKALINFLFSVLEKKGSQASLLFSLIDFGKMQLKVLHRIRDFENRTKVKFEYIYLNTTLPNLIVDLIDENRQIKENAQKQIMELSNQILSLKQEYDKIHYHDPAAIVQDLTHLKLSRNKADIPSDFQYIPENQSSDYFRSVLDTVLIGMNEEQFYNLPEKFQAGVFHELTRLALQGRLDHDKLYFIITQLCRKESEKIRRDELLFMLTQKGYTNSNKFTRLKQEAIYATIPAEVTTVKPEMFSEFPKIKKIFIHDKVSFLLDIRDSVQNLKEIIVCYSLNLKAILSGILTMKKKGKTIKLKIVFPPNTSRISDIFAELPNEYRELVTEFILPHSVTIIESGAFAQCINLETINLPPELKIIPDRCFTKCERLKKVVFPDQAKIEDIEERAFYRCTLLKSIELPPSIKSIKKGAFECSGLETIELPPKLNRVEEFTFSSCENLTIVRLNENLRNIDNNAFEDSNNLETIDATACPKIELGRLILPKKIRIKRKE</sequence>
<evidence type="ECO:0000256" key="1">
    <source>
        <dbReference type="SAM" id="Coils"/>
    </source>
</evidence>
<dbReference type="Pfam" id="PF13306">
    <property type="entry name" value="LRR_5"/>
    <property type="match status" value="1"/>
</dbReference>
<evidence type="ECO:0008006" key="5">
    <source>
        <dbReference type="Google" id="ProtNLM"/>
    </source>
</evidence>
<dbReference type="Proteomes" id="UP001470230">
    <property type="component" value="Unassembled WGS sequence"/>
</dbReference>
<feature type="region of interest" description="Disordered" evidence="2">
    <location>
        <begin position="198"/>
        <end position="218"/>
    </location>
</feature>
<comment type="caution">
    <text evidence="3">The sequence shown here is derived from an EMBL/GenBank/DDBJ whole genome shotgun (WGS) entry which is preliminary data.</text>
</comment>
<dbReference type="InterPro" id="IPR032675">
    <property type="entry name" value="LRR_dom_sf"/>
</dbReference>
<evidence type="ECO:0000313" key="4">
    <source>
        <dbReference type="Proteomes" id="UP001470230"/>
    </source>
</evidence>
<evidence type="ECO:0000313" key="3">
    <source>
        <dbReference type="EMBL" id="KAK8894056.1"/>
    </source>
</evidence>
<organism evidence="3 4">
    <name type="scientific">Tritrichomonas musculus</name>
    <dbReference type="NCBI Taxonomy" id="1915356"/>
    <lineage>
        <taxon>Eukaryota</taxon>
        <taxon>Metamonada</taxon>
        <taxon>Parabasalia</taxon>
        <taxon>Tritrichomonadida</taxon>
        <taxon>Tritrichomonadidae</taxon>
        <taxon>Tritrichomonas</taxon>
    </lineage>
</organism>
<dbReference type="Gene3D" id="3.80.10.10">
    <property type="entry name" value="Ribonuclease Inhibitor"/>
    <property type="match status" value="1"/>
</dbReference>
<keyword evidence="1" id="KW-0175">Coiled coil</keyword>
<dbReference type="PANTHER" id="PTHR45661:SF3">
    <property type="entry name" value="IG-LIKE DOMAIN-CONTAINING PROTEIN"/>
    <property type="match status" value="1"/>
</dbReference>
<gene>
    <name evidence="3" type="ORF">M9Y10_022488</name>
</gene>
<proteinExistence type="predicted"/>
<dbReference type="SUPFAM" id="SSF52058">
    <property type="entry name" value="L domain-like"/>
    <property type="match status" value="1"/>
</dbReference>
<dbReference type="PANTHER" id="PTHR45661">
    <property type="entry name" value="SURFACE ANTIGEN"/>
    <property type="match status" value="1"/>
</dbReference>
<evidence type="ECO:0000256" key="2">
    <source>
        <dbReference type="SAM" id="MobiDB-lite"/>
    </source>
</evidence>
<dbReference type="InterPro" id="IPR053139">
    <property type="entry name" value="Surface_bspA-like"/>
</dbReference>
<name>A0ABR2KSR8_9EUKA</name>
<dbReference type="InterPro" id="IPR026906">
    <property type="entry name" value="LRR_5"/>
</dbReference>
<protein>
    <recommendedName>
        <fullName evidence="5">Leucine rich repeat protein</fullName>
    </recommendedName>
</protein>